<evidence type="ECO:0000256" key="2">
    <source>
        <dbReference type="ARBA" id="ARBA00022722"/>
    </source>
</evidence>
<gene>
    <name evidence="6" type="primary">vapC</name>
    <name evidence="8" type="ORF">TCARB_0744</name>
</gene>
<evidence type="ECO:0000256" key="1">
    <source>
        <dbReference type="ARBA" id="ARBA00022649"/>
    </source>
</evidence>
<evidence type="ECO:0000256" key="5">
    <source>
        <dbReference type="ARBA" id="ARBA00022842"/>
    </source>
</evidence>
<protein>
    <recommendedName>
        <fullName evidence="6">Ribonuclease VapC</fullName>
        <shortName evidence="6">RNase VapC</shortName>
        <ecNumber evidence="6">3.1.-.-</ecNumber>
    </recommendedName>
    <alternativeName>
        <fullName evidence="6">Putative toxin VapC</fullName>
    </alternativeName>
</protein>
<dbReference type="InterPro" id="IPR051619">
    <property type="entry name" value="TypeII_TA_RNase_PINc/VapC"/>
</dbReference>
<dbReference type="InterPro" id="IPR022907">
    <property type="entry name" value="VapC_family"/>
</dbReference>
<dbReference type="CDD" id="cd09873">
    <property type="entry name" value="PIN_Pae0151-like"/>
    <property type="match status" value="1"/>
</dbReference>
<keyword evidence="5 6" id="KW-0460">Magnesium</keyword>
<dbReference type="AlphaFoldDB" id="A0A3G1A4Z3"/>
<dbReference type="Pfam" id="PF01850">
    <property type="entry name" value="PIN"/>
    <property type="match status" value="1"/>
</dbReference>
<dbReference type="GO" id="GO:0090729">
    <property type="term" value="F:toxin activity"/>
    <property type="evidence" value="ECO:0007669"/>
    <property type="project" value="UniProtKB-KW"/>
</dbReference>
<keyword evidence="1 6" id="KW-1277">Toxin-antitoxin system</keyword>
<dbReference type="PANTHER" id="PTHR35901:SF1">
    <property type="entry name" value="EXONUCLEASE VAPC9"/>
    <property type="match status" value="1"/>
</dbReference>
<evidence type="ECO:0000313" key="9">
    <source>
        <dbReference type="Proteomes" id="UP000266720"/>
    </source>
</evidence>
<dbReference type="InterPro" id="IPR044153">
    <property type="entry name" value="PIN_Pae0151-like"/>
</dbReference>
<organism evidence="8 9">
    <name type="scientific">Thermofilum adornatum 1505</name>
    <dbReference type="NCBI Taxonomy" id="697581"/>
    <lineage>
        <taxon>Archaea</taxon>
        <taxon>Thermoproteota</taxon>
        <taxon>Thermoprotei</taxon>
        <taxon>Thermofilales</taxon>
        <taxon>Thermofilaceae</taxon>
        <taxon>Thermofilum</taxon>
    </lineage>
</organism>
<dbReference type="GeneID" id="25406177"/>
<dbReference type="InterPro" id="IPR029060">
    <property type="entry name" value="PIN-like_dom_sf"/>
</dbReference>
<proteinExistence type="inferred from homology"/>
<dbReference type="InterPro" id="IPR002716">
    <property type="entry name" value="PIN_dom"/>
</dbReference>
<name>A0A3G1A4Z3_9CREN</name>
<dbReference type="PANTHER" id="PTHR35901">
    <property type="entry name" value="RIBONUCLEASE VAPC3"/>
    <property type="match status" value="1"/>
</dbReference>
<feature type="binding site" evidence="6">
    <location>
        <position position="97"/>
    </location>
    <ligand>
        <name>Mg(2+)</name>
        <dbReference type="ChEBI" id="CHEBI:18420"/>
    </ligand>
</feature>
<dbReference type="STRING" id="697581.TCARB_0744"/>
<comment type="function">
    <text evidence="6">Toxic component of a toxin-antitoxin (TA) system. An RNase.</text>
</comment>
<accession>A0A3G1A4Z3</accession>
<dbReference type="EC" id="3.1.-.-" evidence="6"/>
<sequence>MIVVDASALSAFLLREEGWRNLAGYFANAVAPDHVIKEVANAIWRATRTGILSDEESKKAFSLLLRMVGRNLVLEPELEYLEGAFTLSITYGITVYDALYVALALERNLPLLTLDEKQKRVAATLGIHVKP</sequence>
<keyword evidence="4 6" id="KW-0378">Hydrolase</keyword>
<evidence type="ECO:0000256" key="3">
    <source>
        <dbReference type="ARBA" id="ARBA00022723"/>
    </source>
</evidence>
<evidence type="ECO:0000256" key="6">
    <source>
        <dbReference type="HAMAP-Rule" id="MF_00265"/>
    </source>
</evidence>
<comment type="cofactor">
    <cofactor evidence="6">
        <name>Mg(2+)</name>
        <dbReference type="ChEBI" id="CHEBI:18420"/>
    </cofactor>
</comment>
<dbReference type="KEGG" id="tcb:TCARB_0744"/>
<dbReference type="Gene3D" id="3.40.50.1010">
    <property type="entry name" value="5'-nuclease"/>
    <property type="match status" value="1"/>
</dbReference>
<dbReference type="HAMAP" id="MF_00265">
    <property type="entry name" value="VapC_Nob1"/>
    <property type="match status" value="1"/>
</dbReference>
<comment type="similarity">
    <text evidence="6">Belongs to the PINc/VapC protein family.</text>
</comment>
<keyword evidence="2 6" id="KW-0540">Nuclease</keyword>
<evidence type="ECO:0000313" key="8">
    <source>
        <dbReference type="EMBL" id="AJB41796.1"/>
    </source>
</evidence>
<dbReference type="Proteomes" id="UP000266720">
    <property type="component" value="Chromosome"/>
</dbReference>
<dbReference type="SUPFAM" id="SSF88723">
    <property type="entry name" value="PIN domain-like"/>
    <property type="match status" value="1"/>
</dbReference>
<dbReference type="GO" id="GO:0000287">
    <property type="term" value="F:magnesium ion binding"/>
    <property type="evidence" value="ECO:0007669"/>
    <property type="project" value="UniProtKB-UniRule"/>
</dbReference>
<dbReference type="GO" id="GO:0004540">
    <property type="term" value="F:RNA nuclease activity"/>
    <property type="evidence" value="ECO:0007669"/>
    <property type="project" value="InterPro"/>
</dbReference>
<dbReference type="EMBL" id="CP007493">
    <property type="protein sequence ID" value="AJB41796.1"/>
    <property type="molecule type" value="Genomic_DNA"/>
</dbReference>
<dbReference type="GO" id="GO:0016787">
    <property type="term" value="F:hydrolase activity"/>
    <property type="evidence" value="ECO:0007669"/>
    <property type="project" value="UniProtKB-KW"/>
</dbReference>
<keyword evidence="3 6" id="KW-0479">Metal-binding</keyword>
<dbReference type="RefSeq" id="WP_052886725.1">
    <property type="nucleotide sequence ID" value="NZ_CP007493.1"/>
</dbReference>
<feature type="binding site" evidence="6">
    <location>
        <position position="5"/>
    </location>
    <ligand>
        <name>Mg(2+)</name>
        <dbReference type="ChEBI" id="CHEBI:18420"/>
    </ligand>
</feature>
<evidence type="ECO:0000256" key="4">
    <source>
        <dbReference type="ARBA" id="ARBA00022801"/>
    </source>
</evidence>
<reference evidence="9" key="1">
    <citation type="book" date="2010" name="EXTREMOPHILES" publisher="0:0-0">
        <title>Complete genome sequences of ten hyperthermophilic archaea reveal their metabolic capabilities and possible ecological roles.</title>
        <editorList>
            <person name="?"/>
        </editorList>
        <authorList>
            <person name="Ravin N.V."/>
            <person name="Mardanov A.V."/>
            <person name="Bonch-Osmolovskaya E.A."/>
            <person name="Skryabin K.G."/>
        </authorList>
    </citation>
    <scope>NUCLEOTIDE SEQUENCE [LARGE SCALE GENOMIC DNA]</scope>
    <source>
        <strain evidence="9">1505</strain>
    </source>
</reference>
<feature type="domain" description="PIN" evidence="7">
    <location>
        <begin position="2"/>
        <end position="122"/>
    </location>
</feature>
<keyword evidence="6" id="KW-0800">Toxin</keyword>
<evidence type="ECO:0000259" key="7">
    <source>
        <dbReference type="Pfam" id="PF01850"/>
    </source>
</evidence>